<feature type="transmembrane region" description="Helical" evidence="1">
    <location>
        <begin position="375"/>
        <end position="395"/>
    </location>
</feature>
<keyword evidence="1" id="KW-1133">Transmembrane helix</keyword>
<dbReference type="Pfam" id="PF09913">
    <property type="entry name" value="DUF2142"/>
    <property type="match status" value="1"/>
</dbReference>
<dbReference type="InterPro" id="IPR018674">
    <property type="entry name" value="DUF2142_membrane"/>
</dbReference>
<evidence type="ECO:0000313" key="3">
    <source>
        <dbReference type="Proteomes" id="UP000060487"/>
    </source>
</evidence>
<name>A0ABR5SGZ0_9BACT</name>
<dbReference type="Proteomes" id="UP000060487">
    <property type="component" value="Unassembled WGS sequence"/>
</dbReference>
<feature type="transmembrane region" description="Helical" evidence="1">
    <location>
        <begin position="225"/>
        <end position="250"/>
    </location>
</feature>
<organism evidence="2 3">
    <name type="scientific">Candidatus Magnetominusculus xianensis</name>
    <dbReference type="NCBI Taxonomy" id="1748249"/>
    <lineage>
        <taxon>Bacteria</taxon>
        <taxon>Pseudomonadati</taxon>
        <taxon>Nitrospirota</taxon>
        <taxon>Nitrospiria</taxon>
        <taxon>Nitrospirales</taxon>
        <taxon>Nitrospiraceae</taxon>
        <taxon>Candidatus Magnetominusculus</taxon>
    </lineage>
</organism>
<feature type="transmembrane region" description="Helical" evidence="1">
    <location>
        <begin position="262"/>
        <end position="283"/>
    </location>
</feature>
<reference evidence="2 3" key="1">
    <citation type="submission" date="2015-11" db="EMBL/GenBank/DDBJ databases">
        <authorList>
            <person name="Lin W."/>
        </authorList>
    </citation>
    <scope>NUCLEOTIDE SEQUENCE [LARGE SCALE GENOMIC DNA]</scope>
    <source>
        <strain evidence="2 3">HCH-1</strain>
    </source>
</reference>
<comment type="caution">
    <text evidence="2">The sequence shown here is derived from an EMBL/GenBank/DDBJ whole genome shotgun (WGS) entry which is preliminary data.</text>
</comment>
<feature type="transmembrane region" description="Helical" evidence="1">
    <location>
        <begin position="195"/>
        <end position="213"/>
    </location>
</feature>
<dbReference type="EMBL" id="LNQR01000034">
    <property type="protein sequence ID" value="KWT90952.1"/>
    <property type="molecule type" value="Genomic_DNA"/>
</dbReference>
<evidence type="ECO:0000256" key="1">
    <source>
        <dbReference type="SAM" id="Phobius"/>
    </source>
</evidence>
<proteinExistence type="predicted"/>
<feature type="transmembrane region" description="Helical" evidence="1">
    <location>
        <begin position="407"/>
        <end position="424"/>
    </location>
</feature>
<accession>A0ABR5SGZ0</accession>
<dbReference type="RefSeq" id="WP_085051685.1">
    <property type="nucleotide sequence ID" value="NZ_LNQR01000034.1"/>
</dbReference>
<protein>
    <submittedName>
        <fullName evidence="2">Membrane protein</fullName>
    </submittedName>
</protein>
<sequence>MNNSADNRVAFTPEWVFLVISVVFGYIFIFVTPPFQAPDEYHHMFRAYHVSMGGLVSSKALGSSGAVLPASIGNTVINVSTNLSQHPENKQKLSDLAKVMNIPLEPYNTVFYLFPNTARYAPVMYTPQSVGILIGRLFNAAPIYIMYLGRMTNLIVWIALIYIAIVTTPIYKWLFVLLALTPMSLFLSASLSADAFTNGIAFVSAALIFKAAFGSRGEVSSGELVLIFLTAAMLSLSKQVYVPALLIFLMIPVRKFGTLKKYITTSVSFFVFNIAAAYSWYFLSKDLLVPLRLKLDISPQRQFYSITHYPMDFVIAIKNTVVRYWSDVLTDFIGKLGWLDTELPAYIHITFWVLLIFTAISENNRDILIKLKDKAVATAAVVCTTFLIVLSQYLTWTEVDKNIVEGLTGRYFIPVMPALFLLFYNNKYHIDMKSMLFGILILCYLAVVMISTIAAMITRYYL</sequence>
<gene>
    <name evidence="2" type="ORF">ASN18_1036</name>
</gene>
<keyword evidence="1" id="KW-0812">Transmembrane</keyword>
<keyword evidence="3" id="KW-1185">Reference proteome</keyword>
<evidence type="ECO:0000313" key="2">
    <source>
        <dbReference type="EMBL" id="KWT90952.1"/>
    </source>
</evidence>
<feature type="transmembrane region" description="Helical" evidence="1">
    <location>
        <begin position="436"/>
        <end position="457"/>
    </location>
</feature>
<keyword evidence="1" id="KW-0472">Membrane</keyword>
<feature type="transmembrane region" description="Helical" evidence="1">
    <location>
        <begin position="15"/>
        <end position="35"/>
    </location>
</feature>